<protein>
    <submittedName>
        <fullName evidence="5">GntR family transcriptional regulator</fullName>
    </submittedName>
</protein>
<keyword evidence="1" id="KW-0805">Transcription regulation</keyword>
<organism evidence="5 6">
    <name type="scientific">Actinomycetospora chlora</name>
    <dbReference type="NCBI Taxonomy" id="663608"/>
    <lineage>
        <taxon>Bacteria</taxon>
        <taxon>Bacillati</taxon>
        <taxon>Actinomycetota</taxon>
        <taxon>Actinomycetes</taxon>
        <taxon>Pseudonocardiales</taxon>
        <taxon>Pseudonocardiaceae</taxon>
        <taxon>Actinomycetospora</taxon>
    </lineage>
</organism>
<accession>A0ABP9C649</accession>
<dbReference type="PANTHER" id="PTHR43537:SF45">
    <property type="entry name" value="GNTR FAMILY REGULATORY PROTEIN"/>
    <property type="match status" value="1"/>
</dbReference>
<dbReference type="PRINTS" id="PR00035">
    <property type="entry name" value="HTHGNTR"/>
</dbReference>
<dbReference type="Pfam" id="PF07729">
    <property type="entry name" value="FCD"/>
    <property type="match status" value="1"/>
</dbReference>
<name>A0ABP9C649_9PSEU</name>
<dbReference type="EMBL" id="BAABHO010000051">
    <property type="protein sequence ID" value="GAA4805564.1"/>
    <property type="molecule type" value="Genomic_DNA"/>
</dbReference>
<keyword evidence="6" id="KW-1185">Reference proteome</keyword>
<sequence length="253" mass="27072">MPEDRIVGRPSYARDMTRSAPAGWTASLALQRERLDVGSTSERVAGLLRTQVLDGTLRPGVQLTEEQLVEALGVSRNTIREALQRLSAQRLVEHQRHRGVFVRRLGRDDLADLCGLRRALECGALREAAERGTAAPDAVIAVVEAAREGERAAAADDWDGAGTANASVHLALAALAANSRIDEEMRGVVAELRLAFVVLPDARAMHEPYVARNVALADLVAAGDLAAAADALDTYLRDAEAHLLDAYGQALDA</sequence>
<dbReference type="PROSITE" id="PS50949">
    <property type="entry name" value="HTH_GNTR"/>
    <property type="match status" value="1"/>
</dbReference>
<feature type="domain" description="HTH gntR-type" evidence="4">
    <location>
        <begin position="38"/>
        <end position="105"/>
    </location>
</feature>
<dbReference type="SMART" id="SM00345">
    <property type="entry name" value="HTH_GNTR"/>
    <property type="match status" value="1"/>
</dbReference>
<dbReference type="InterPro" id="IPR011711">
    <property type="entry name" value="GntR_C"/>
</dbReference>
<dbReference type="SUPFAM" id="SSF46785">
    <property type="entry name" value="Winged helix' DNA-binding domain"/>
    <property type="match status" value="1"/>
</dbReference>
<dbReference type="Gene3D" id="1.10.10.10">
    <property type="entry name" value="Winged helix-like DNA-binding domain superfamily/Winged helix DNA-binding domain"/>
    <property type="match status" value="1"/>
</dbReference>
<evidence type="ECO:0000259" key="4">
    <source>
        <dbReference type="PROSITE" id="PS50949"/>
    </source>
</evidence>
<proteinExistence type="predicted"/>
<dbReference type="InterPro" id="IPR008920">
    <property type="entry name" value="TF_FadR/GntR_C"/>
</dbReference>
<dbReference type="SMART" id="SM00895">
    <property type="entry name" value="FCD"/>
    <property type="match status" value="1"/>
</dbReference>
<evidence type="ECO:0000313" key="5">
    <source>
        <dbReference type="EMBL" id="GAA4805564.1"/>
    </source>
</evidence>
<keyword evidence="3" id="KW-0804">Transcription</keyword>
<dbReference type="InterPro" id="IPR036388">
    <property type="entry name" value="WH-like_DNA-bd_sf"/>
</dbReference>
<dbReference type="SUPFAM" id="SSF48008">
    <property type="entry name" value="GntR ligand-binding domain-like"/>
    <property type="match status" value="1"/>
</dbReference>
<evidence type="ECO:0000256" key="3">
    <source>
        <dbReference type="ARBA" id="ARBA00023163"/>
    </source>
</evidence>
<gene>
    <name evidence="5" type="ORF">GCM10023200_48710</name>
</gene>
<reference evidence="6" key="1">
    <citation type="journal article" date="2019" name="Int. J. Syst. Evol. Microbiol.">
        <title>The Global Catalogue of Microorganisms (GCM) 10K type strain sequencing project: providing services to taxonomists for standard genome sequencing and annotation.</title>
        <authorList>
            <consortium name="The Broad Institute Genomics Platform"/>
            <consortium name="The Broad Institute Genome Sequencing Center for Infectious Disease"/>
            <person name="Wu L."/>
            <person name="Ma J."/>
        </authorList>
    </citation>
    <scope>NUCLEOTIDE SEQUENCE [LARGE SCALE GENOMIC DNA]</scope>
    <source>
        <strain evidence="6">JCM 17979</strain>
    </source>
</reference>
<dbReference type="Pfam" id="PF00392">
    <property type="entry name" value="GntR"/>
    <property type="match status" value="1"/>
</dbReference>
<dbReference type="InterPro" id="IPR000524">
    <property type="entry name" value="Tscrpt_reg_HTH_GntR"/>
</dbReference>
<dbReference type="CDD" id="cd07377">
    <property type="entry name" value="WHTH_GntR"/>
    <property type="match status" value="1"/>
</dbReference>
<evidence type="ECO:0000256" key="1">
    <source>
        <dbReference type="ARBA" id="ARBA00023015"/>
    </source>
</evidence>
<dbReference type="Proteomes" id="UP001500928">
    <property type="component" value="Unassembled WGS sequence"/>
</dbReference>
<evidence type="ECO:0000256" key="2">
    <source>
        <dbReference type="ARBA" id="ARBA00023125"/>
    </source>
</evidence>
<evidence type="ECO:0000313" key="6">
    <source>
        <dbReference type="Proteomes" id="UP001500928"/>
    </source>
</evidence>
<dbReference type="Gene3D" id="1.20.120.530">
    <property type="entry name" value="GntR ligand-binding domain-like"/>
    <property type="match status" value="1"/>
</dbReference>
<dbReference type="InterPro" id="IPR036390">
    <property type="entry name" value="WH_DNA-bd_sf"/>
</dbReference>
<dbReference type="PANTHER" id="PTHR43537">
    <property type="entry name" value="TRANSCRIPTIONAL REGULATOR, GNTR FAMILY"/>
    <property type="match status" value="1"/>
</dbReference>
<keyword evidence="2" id="KW-0238">DNA-binding</keyword>
<comment type="caution">
    <text evidence="5">The sequence shown here is derived from an EMBL/GenBank/DDBJ whole genome shotgun (WGS) entry which is preliminary data.</text>
</comment>